<sequence length="163" mass="18260">MKKITVMLLLSIATISYTSAQTLPAINELKLNSDDACVAADKVALQVAEYLFATPFITDDEDRLRASAFINRWMDCTPTYTFLIDEDITANFDDDPDLVNMYMAALTVYTLQNPDVTDEDKISIGALKKVLDYADKDANMVLLTSRMQKLVEANKKKQLESAM</sequence>
<dbReference type="RefSeq" id="WP_114004174.1">
    <property type="nucleotide sequence ID" value="NZ_QGDC01000002.1"/>
</dbReference>
<organism evidence="2 3">
    <name type="scientific">Mucilaginibacter hurinus</name>
    <dbReference type="NCBI Taxonomy" id="2201324"/>
    <lineage>
        <taxon>Bacteria</taxon>
        <taxon>Pseudomonadati</taxon>
        <taxon>Bacteroidota</taxon>
        <taxon>Sphingobacteriia</taxon>
        <taxon>Sphingobacteriales</taxon>
        <taxon>Sphingobacteriaceae</taxon>
        <taxon>Mucilaginibacter</taxon>
    </lineage>
</organism>
<evidence type="ECO:0000313" key="2">
    <source>
        <dbReference type="EMBL" id="RCH56137.1"/>
    </source>
</evidence>
<feature type="chain" id="PRO_5016736009" evidence="1">
    <location>
        <begin position="21"/>
        <end position="163"/>
    </location>
</feature>
<dbReference type="EMBL" id="QGDC01000002">
    <property type="protein sequence ID" value="RCH56137.1"/>
    <property type="molecule type" value="Genomic_DNA"/>
</dbReference>
<dbReference type="AlphaFoldDB" id="A0A367GRP7"/>
<keyword evidence="1" id="KW-0732">Signal</keyword>
<evidence type="ECO:0000313" key="3">
    <source>
        <dbReference type="Proteomes" id="UP000253209"/>
    </source>
</evidence>
<dbReference type="Proteomes" id="UP000253209">
    <property type="component" value="Unassembled WGS sequence"/>
</dbReference>
<feature type="signal peptide" evidence="1">
    <location>
        <begin position="1"/>
        <end position="20"/>
    </location>
</feature>
<evidence type="ECO:0000256" key="1">
    <source>
        <dbReference type="SAM" id="SignalP"/>
    </source>
</evidence>
<name>A0A367GRP7_9SPHI</name>
<reference evidence="2 3" key="1">
    <citation type="submission" date="2018-05" db="EMBL/GenBank/DDBJ databases">
        <title>Mucilaginibacter hurinus sp. nov., isolated from briquette warehouse soil.</title>
        <authorList>
            <person name="Choi L."/>
        </authorList>
    </citation>
    <scope>NUCLEOTIDE SEQUENCE [LARGE SCALE GENOMIC DNA]</scope>
    <source>
        <strain evidence="2 3">ZR32</strain>
    </source>
</reference>
<keyword evidence="3" id="KW-1185">Reference proteome</keyword>
<proteinExistence type="predicted"/>
<protein>
    <submittedName>
        <fullName evidence="2">Uncharacterized protein</fullName>
    </submittedName>
</protein>
<gene>
    <name evidence="2" type="ORF">DJ568_05170</name>
</gene>
<dbReference type="OrthoDB" id="793442at2"/>
<accession>A0A367GRP7</accession>
<comment type="caution">
    <text evidence="2">The sequence shown here is derived from an EMBL/GenBank/DDBJ whole genome shotgun (WGS) entry which is preliminary data.</text>
</comment>